<evidence type="ECO:0000256" key="1">
    <source>
        <dbReference type="ARBA" id="ARBA00005254"/>
    </source>
</evidence>
<organism evidence="2 3">
    <name type="scientific">Noviherbaspirillum sedimenti</name>
    <dbReference type="NCBI Taxonomy" id="2320865"/>
    <lineage>
        <taxon>Bacteria</taxon>
        <taxon>Pseudomonadati</taxon>
        <taxon>Pseudomonadota</taxon>
        <taxon>Betaproteobacteria</taxon>
        <taxon>Burkholderiales</taxon>
        <taxon>Oxalobacteraceae</taxon>
        <taxon>Noviherbaspirillum</taxon>
    </lineage>
</organism>
<dbReference type="Gene3D" id="3.90.226.10">
    <property type="entry name" value="2-enoyl-CoA Hydratase, Chain A, domain 1"/>
    <property type="match status" value="1"/>
</dbReference>
<dbReference type="GO" id="GO:0016853">
    <property type="term" value="F:isomerase activity"/>
    <property type="evidence" value="ECO:0007669"/>
    <property type="project" value="UniProtKB-KW"/>
</dbReference>
<gene>
    <name evidence="2" type="ORF">D3878_16280</name>
</gene>
<dbReference type="OrthoDB" id="5291143at2"/>
<dbReference type="Proteomes" id="UP000266327">
    <property type="component" value="Unassembled WGS sequence"/>
</dbReference>
<reference evidence="3" key="1">
    <citation type="submission" date="2018-09" db="EMBL/GenBank/DDBJ databases">
        <authorList>
            <person name="Zhu H."/>
        </authorList>
    </citation>
    <scope>NUCLEOTIDE SEQUENCE [LARGE SCALE GENOMIC DNA]</scope>
    <source>
        <strain evidence="3">K1S02-23</strain>
    </source>
</reference>
<comment type="caution">
    <text evidence="2">The sequence shown here is derived from an EMBL/GenBank/DDBJ whole genome shotgun (WGS) entry which is preliminary data.</text>
</comment>
<keyword evidence="2" id="KW-0413">Isomerase</keyword>
<dbReference type="CDD" id="cd06558">
    <property type="entry name" value="crotonase-like"/>
    <property type="match status" value="1"/>
</dbReference>
<dbReference type="Gene3D" id="1.10.12.10">
    <property type="entry name" value="Lyase 2-enoyl-coa Hydratase, Chain A, domain 2"/>
    <property type="match status" value="1"/>
</dbReference>
<dbReference type="InterPro" id="IPR014748">
    <property type="entry name" value="Enoyl-CoA_hydra_C"/>
</dbReference>
<dbReference type="SUPFAM" id="SSF52096">
    <property type="entry name" value="ClpP/crotonase"/>
    <property type="match status" value="1"/>
</dbReference>
<proteinExistence type="inferred from homology"/>
<dbReference type="InterPro" id="IPR001753">
    <property type="entry name" value="Enoyl-CoA_hydra/iso"/>
</dbReference>
<evidence type="ECO:0000313" key="2">
    <source>
        <dbReference type="EMBL" id="RJG04474.1"/>
    </source>
</evidence>
<dbReference type="Pfam" id="PF00378">
    <property type="entry name" value="ECH_1"/>
    <property type="match status" value="1"/>
</dbReference>
<dbReference type="AlphaFoldDB" id="A0A3A3G9L9"/>
<name>A0A3A3G9L9_9BURK</name>
<dbReference type="PANTHER" id="PTHR43459:SF3">
    <property type="entry name" value="ENOYL-COA HYDRATASE ECHA15 (ENOYL HYDRASE) (UNSATURATED ACYL-COA HYDRATASE) (CROTONASE)-RELATED"/>
    <property type="match status" value="1"/>
</dbReference>
<keyword evidence="3" id="KW-1185">Reference proteome</keyword>
<protein>
    <submittedName>
        <fullName evidence="2">Enoyl-CoA hydratase/isomerase family protein</fullName>
    </submittedName>
</protein>
<evidence type="ECO:0000313" key="3">
    <source>
        <dbReference type="Proteomes" id="UP000266327"/>
    </source>
</evidence>
<dbReference type="InterPro" id="IPR029045">
    <property type="entry name" value="ClpP/crotonase-like_dom_sf"/>
</dbReference>
<sequence>MNFYTGYRSLSFQQEGRILKVIINTAEKKNAVDDNLHQDLARVFYDINSDPDTDIVILTGIDRWFCAGGDMTWFQELIDEPHRWNEMIVEAKRIINGLLELEKPIIARINGAAAGLGASLALMCDIIVADESALIGDPHVRMGLVAGDGGAVIWPQLVGFAKAKEMLLTGRMLTAKDAAGMGLINYAVPANALDDKVNALARELAEGATMAIRWTKTVMNLELRRISGLLTDAALAYETVTNASKDHQEAVRAFVAKRKPNFEGR</sequence>
<accession>A0A3A3G9L9</accession>
<dbReference type="EMBL" id="QYUQ01000002">
    <property type="protein sequence ID" value="RJG04474.1"/>
    <property type="molecule type" value="Genomic_DNA"/>
</dbReference>
<comment type="similarity">
    <text evidence="1">Belongs to the enoyl-CoA hydratase/isomerase family.</text>
</comment>
<dbReference type="PANTHER" id="PTHR43459">
    <property type="entry name" value="ENOYL-COA HYDRATASE"/>
    <property type="match status" value="1"/>
</dbReference>